<dbReference type="Pfam" id="PF02229">
    <property type="entry name" value="PC4"/>
    <property type="match status" value="1"/>
</dbReference>
<keyword evidence="10" id="KW-1185">Reference proteome</keyword>
<dbReference type="GO" id="GO:0003713">
    <property type="term" value="F:transcription coactivator activity"/>
    <property type="evidence" value="ECO:0007669"/>
    <property type="project" value="InterPro"/>
</dbReference>
<sequence>MPPAKKRSNSVIEDSDEELGEKPTKKSVKKGVKKEDTDEAVSAEAESSSAGKGVEIRENKDGDKFFEVGNNRSRRVTVSSFKNSPLIDIREFYTKEEQQLPGKKGVSLKPEELQLIVDNHASIKEMLDGLKRK</sequence>
<evidence type="ECO:0000256" key="7">
    <source>
        <dbReference type="SAM" id="MobiDB-lite"/>
    </source>
</evidence>
<evidence type="ECO:0000256" key="5">
    <source>
        <dbReference type="ARBA" id="ARBA00023163"/>
    </source>
</evidence>
<name>A0A4T0FJJ4_9BASI</name>
<dbReference type="GO" id="GO:0060261">
    <property type="term" value="P:positive regulation of transcription initiation by RNA polymerase II"/>
    <property type="evidence" value="ECO:0007669"/>
    <property type="project" value="InterPro"/>
</dbReference>
<feature type="region of interest" description="Disordered" evidence="7">
    <location>
        <begin position="1"/>
        <end position="66"/>
    </location>
</feature>
<keyword evidence="5" id="KW-0804">Transcription</keyword>
<dbReference type="EMBL" id="SPNW01000038">
    <property type="protein sequence ID" value="TIA88451.1"/>
    <property type="molecule type" value="Genomic_DNA"/>
</dbReference>
<accession>A0A4T0FJJ4</accession>
<evidence type="ECO:0000256" key="6">
    <source>
        <dbReference type="ARBA" id="ARBA00023242"/>
    </source>
</evidence>
<dbReference type="InterPro" id="IPR045125">
    <property type="entry name" value="Sub1/Tcp4-like"/>
</dbReference>
<evidence type="ECO:0000256" key="4">
    <source>
        <dbReference type="ARBA" id="ARBA00023125"/>
    </source>
</evidence>
<dbReference type="InterPro" id="IPR003173">
    <property type="entry name" value="PC4_C"/>
</dbReference>
<evidence type="ECO:0000256" key="3">
    <source>
        <dbReference type="ARBA" id="ARBA00023015"/>
    </source>
</evidence>
<dbReference type="Gene3D" id="2.30.31.10">
    <property type="entry name" value="Transcriptional Coactivator Pc4, Chain A"/>
    <property type="match status" value="1"/>
</dbReference>
<evidence type="ECO:0000259" key="8">
    <source>
        <dbReference type="Pfam" id="PF02229"/>
    </source>
</evidence>
<organism evidence="9 10">
    <name type="scientific">Wallemia hederae</name>
    <dbReference type="NCBI Taxonomy" id="1540922"/>
    <lineage>
        <taxon>Eukaryota</taxon>
        <taxon>Fungi</taxon>
        <taxon>Dikarya</taxon>
        <taxon>Basidiomycota</taxon>
        <taxon>Wallemiomycotina</taxon>
        <taxon>Wallemiomycetes</taxon>
        <taxon>Wallemiales</taxon>
        <taxon>Wallemiaceae</taxon>
        <taxon>Wallemia</taxon>
    </lineage>
</organism>
<dbReference type="OrthoDB" id="2505440at2759"/>
<dbReference type="GO" id="GO:0005634">
    <property type="term" value="C:nucleus"/>
    <property type="evidence" value="ECO:0007669"/>
    <property type="project" value="UniProtKB-SubCell"/>
</dbReference>
<dbReference type="AlphaFoldDB" id="A0A4T0FJJ4"/>
<feature type="compositionally biased region" description="Low complexity" evidence="7">
    <location>
        <begin position="40"/>
        <end position="53"/>
    </location>
</feature>
<dbReference type="GO" id="GO:0003677">
    <property type="term" value="F:DNA binding"/>
    <property type="evidence" value="ECO:0007669"/>
    <property type="project" value="UniProtKB-KW"/>
</dbReference>
<feature type="domain" description="Transcriptional coactivator p15 (PC4) C-terminal" evidence="8">
    <location>
        <begin position="72"/>
        <end position="116"/>
    </location>
</feature>
<comment type="similarity">
    <text evidence="2">Belongs to the transcriptional coactivator PC4 family.</text>
</comment>
<reference evidence="9 10" key="1">
    <citation type="submission" date="2019-03" db="EMBL/GenBank/DDBJ databases">
        <title>Sequencing 23 genomes of Wallemia ichthyophaga.</title>
        <authorList>
            <person name="Gostincar C."/>
        </authorList>
    </citation>
    <scope>NUCLEOTIDE SEQUENCE [LARGE SCALE GENOMIC DNA]</scope>
    <source>
        <strain evidence="9 10">EXF-5753</strain>
    </source>
</reference>
<dbReference type="PANTHER" id="PTHR13215">
    <property type="entry name" value="RNA POLYMERASE II TRANSCRIPTIONAL COACTIVATOR"/>
    <property type="match status" value="1"/>
</dbReference>
<gene>
    <name evidence="9" type="ORF">E3P99_02585</name>
</gene>
<comment type="caution">
    <text evidence="9">The sequence shown here is derived from an EMBL/GenBank/DDBJ whole genome shotgun (WGS) entry which is preliminary data.</text>
</comment>
<dbReference type="Proteomes" id="UP000310189">
    <property type="component" value="Unassembled WGS sequence"/>
</dbReference>
<evidence type="ECO:0000313" key="9">
    <source>
        <dbReference type="EMBL" id="TIA88451.1"/>
    </source>
</evidence>
<evidence type="ECO:0000313" key="10">
    <source>
        <dbReference type="Proteomes" id="UP000310189"/>
    </source>
</evidence>
<dbReference type="InterPro" id="IPR009044">
    <property type="entry name" value="ssDNA-bd_transcriptional_reg"/>
</dbReference>
<keyword evidence="3" id="KW-0805">Transcription regulation</keyword>
<protein>
    <recommendedName>
        <fullName evidence="8">Transcriptional coactivator p15 (PC4) C-terminal domain-containing protein</fullName>
    </recommendedName>
</protein>
<evidence type="ECO:0000256" key="2">
    <source>
        <dbReference type="ARBA" id="ARBA00009001"/>
    </source>
</evidence>
<feature type="compositionally biased region" description="Basic and acidic residues" evidence="7">
    <location>
        <begin position="54"/>
        <end position="66"/>
    </location>
</feature>
<keyword evidence="4" id="KW-0238">DNA-binding</keyword>
<evidence type="ECO:0000256" key="1">
    <source>
        <dbReference type="ARBA" id="ARBA00004123"/>
    </source>
</evidence>
<dbReference type="SUPFAM" id="SSF54447">
    <property type="entry name" value="ssDNA-binding transcriptional regulator domain"/>
    <property type="match status" value="1"/>
</dbReference>
<keyword evidence="6" id="KW-0539">Nucleus</keyword>
<comment type="subcellular location">
    <subcellularLocation>
        <location evidence="1">Nucleus</location>
    </subcellularLocation>
</comment>
<proteinExistence type="inferred from homology"/>